<evidence type="ECO:0000313" key="1">
    <source>
        <dbReference type="EMBL" id="KRY95623.1"/>
    </source>
</evidence>
<dbReference type="Proteomes" id="UP000055024">
    <property type="component" value="Unassembled WGS sequence"/>
</dbReference>
<organism evidence="1 2">
    <name type="scientific">Trichinella zimbabwensis</name>
    <dbReference type="NCBI Taxonomy" id="268475"/>
    <lineage>
        <taxon>Eukaryota</taxon>
        <taxon>Metazoa</taxon>
        <taxon>Ecdysozoa</taxon>
        <taxon>Nematoda</taxon>
        <taxon>Enoplea</taxon>
        <taxon>Dorylaimia</taxon>
        <taxon>Trichinellida</taxon>
        <taxon>Trichinellidae</taxon>
        <taxon>Trichinella</taxon>
    </lineage>
</organism>
<gene>
    <name evidence="1" type="ORF">T11_9224</name>
</gene>
<proteinExistence type="predicted"/>
<sequence>LVKCTLDQCTFPLSTRDFGLTKFPIVNCTCTIAAFPAALHLSSAITTFVTQQILLFAISE</sequence>
<dbReference type="AlphaFoldDB" id="A0A0V1GBF5"/>
<feature type="non-terminal residue" evidence="1">
    <location>
        <position position="1"/>
    </location>
</feature>
<evidence type="ECO:0000313" key="2">
    <source>
        <dbReference type="Proteomes" id="UP000055024"/>
    </source>
</evidence>
<name>A0A0V1GBF5_9BILA</name>
<reference evidence="1 2" key="1">
    <citation type="submission" date="2015-01" db="EMBL/GenBank/DDBJ databases">
        <title>Evolution of Trichinella species and genotypes.</title>
        <authorList>
            <person name="Korhonen P.K."/>
            <person name="Edoardo P."/>
            <person name="Giuseppe L.R."/>
            <person name="Gasser R.B."/>
        </authorList>
    </citation>
    <scope>NUCLEOTIDE SEQUENCE [LARGE SCALE GENOMIC DNA]</scope>
    <source>
        <strain evidence="1">ISS1029</strain>
    </source>
</reference>
<protein>
    <submittedName>
        <fullName evidence="1">Uncharacterized protein</fullName>
    </submittedName>
</protein>
<accession>A0A0V1GBF5</accession>
<comment type="caution">
    <text evidence="1">The sequence shown here is derived from an EMBL/GenBank/DDBJ whole genome shotgun (WGS) entry which is preliminary data.</text>
</comment>
<keyword evidence="2" id="KW-1185">Reference proteome</keyword>
<dbReference type="EMBL" id="JYDP01003594">
    <property type="protein sequence ID" value="KRY95623.1"/>
    <property type="molecule type" value="Genomic_DNA"/>
</dbReference>